<evidence type="ECO:0000256" key="1">
    <source>
        <dbReference type="SAM" id="MobiDB-lite"/>
    </source>
</evidence>
<name>A0A8C6NHI2_NOTFU</name>
<feature type="compositionally biased region" description="Basic residues" evidence="1">
    <location>
        <begin position="92"/>
        <end position="102"/>
    </location>
</feature>
<proteinExistence type="predicted"/>
<keyword evidence="4" id="KW-1185">Reference proteome</keyword>
<reference evidence="3" key="1">
    <citation type="submission" date="2014-08" db="EMBL/GenBank/DDBJ databases">
        <authorList>
            <person name="Senf B."/>
            <person name="Petzold A."/>
            <person name="Downie B.R."/>
            <person name="Koch P."/>
            <person name="Platzer M."/>
        </authorList>
    </citation>
    <scope>NUCLEOTIDE SEQUENCE [LARGE SCALE GENOMIC DNA]</scope>
    <source>
        <strain evidence="3">GRZ</strain>
    </source>
</reference>
<evidence type="ECO:0000256" key="2">
    <source>
        <dbReference type="SAM" id="Phobius"/>
    </source>
</evidence>
<keyword evidence="2" id="KW-1133">Transmembrane helix</keyword>
<dbReference type="AlphaFoldDB" id="A0A8C6NHI2"/>
<organism evidence="3 4">
    <name type="scientific">Nothobranchius furzeri</name>
    <name type="common">Turquoise killifish</name>
    <dbReference type="NCBI Taxonomy" id="105023"/>
    <lineage>
        <taxon>Eukaryota</taxon>
        <taxon>Metazoa</taxon>
        <taxon>Chordata</taxon>
        <taxon>Craniata</taxon>
        <taxon>Vertebrata</taxon>
        <taxon>Euteleostomi</taxon>
        <taxon>Actinopterygii</taxon>
        <taxon>Neopterygii</taxon>
        <taxon>Teleostei</taxon>
        <taxon>Neoteleostei</taxon>
        <taxon>Acanthomorphata</taxon>
        <taxon>Ovalentaria</taxon>
        <taxon>Atherinomorphae</taxon>
        <taxon>Cyprinodontiformes</taxon>
        <taxon>Nothobranchiidae</taxon>
        <taxon>Nothobranchius</taxon>
    </lineage>
</organism>
<dbReference type="Ensembl" id="ENSNFUT00015001219.1">
    <property type="protein sequence ID" value="ENSNFUP00015001115.1"/>
    <property type="gene ID" value="ENSNFUG00015000674.1"/>
</dbReference>
<keyword evidence="2" id="KW-0472">Membrane</keyword>
<accession>A0A8C6NHI2</accession>
<protein>
    <submittedName>
        <fullName evidence="3">Uncharacterized protein</fullName>
    </submittedName>
</protein>
<keyword evidence="2" id="KW-0812">Transmembrane</keyword>
<feature type="region of interest" description="Disordered" evidence="1">
    <location>
        <begin position="85"/>
        <end position="110"/>
    </location>
</feature>
<feature type="transmembrane region" description="Helical" evidence="2">
    <location>
        <begin position="6"/>
        <end position="30"/>
    </location>
</feature>
<evidence type="ECO:0000313" key="3">
    <source>
        <dbReference type="Ensembl" id="ENSNFUP00015001115.1"/>
    </source>
</evidence>
<reference evidence="3" key="2">
    <citation type="submission" date="2025-08" db="UniProtKB">
        <authorList>
            <consortium name="Ensembl"/>
        </authorList>
    </citation>
    <scope>IDENTIFICATION</scope>
</reference>
<sequence length="110" mass="12341">MSLSRASVWLGNCSGILSLCVCVFFFGYFLCNCWTKKVGEGLKGEGHNSYRAVLDYSKIIFPTPPTDSHKRSPFFLPPPNLNQMQTPARACTRTHAHTHTHTRNRERAAG</sequence>
<dbReference type="Proteomes" id="UP000694548">
    <property type="component" value="Chromosome sgr01"/>
</dbReference>
<reference evidence="3" key="3">
    <citation type="submission" date="2025-09" db="UniProtKB">
        <authorList>
            <consortium name="Ensembl"/>
        </authorList>
    </citation>
    <scope>IDENTIFICATION</scope>
</reference>
<evidence type="ECO:0000313" key="4">
    <source>
        <dbReference type="Proteomes" id="UP000694548"/>
    </source>
</evidence>